<sequence>MKDAREVVCEALQFGFPLISETFPLRIFSEAMGANVNYENASNQTNGVNKIDNLPSSVE</sequence>
<evidence type="ECO:0000313" key="1">
    <source>
        <dbReference type="EMBL" id="MBP1995518.1"/>
    </source>
</evidence>
<dbReference type="Proteomes" id="UP001519287">
    <property type="component" value="Unassembled WGS sequence"/>
</dbReference>
<accession>A0ABS4J6U6</accession>
<gene>
    <name evidence="1" type="ORF">J2Z66_007160</name>
</gene>
<comment type="caution">
    <text evidence="1">The sequence shown here is derived from an EMBL/GenBank/DDBJ whole genome shotgun (WGS) entry which is preliminary data.</text>
</comment>
<keyword evidence="2" id="KW-1185">Reference proteome</keyword>
<evidence type="ECO:0000313" key="2">
    <source>
        <dbReference type="Proteomes" id="UP001519287"/>
    </source>
</evidence>
<dbReference type="EMBL" id="JAGGLB010000035">
    <property type="protein sequence ID" value="MBP1995518.1"/>
    <property type="molecule type" value="Genomic_DNA"/>
</dbReference>
<reference evidence="1 2" key="1">
    <citation type="submission" date="2021-03" db="EMBL/GenBank/DDBJ databases">
        <title>Genomic Encyclopedia of Type Strains, Phase IV (KMG-IV): sequencing the most valuable type-strain genomes for metagenomic binning, comparative biology and taxonomic classification.</title>
        <authorList>
            <person name="Goeker M."/>
        </authorList>
    </citation>
    <scope>NUCLEOTIDE SEQUENCE [LARGE SCALE GENOMIC DNA]</scope>
    <source>
        <strain evidence="1 2">DSM 26048</strain>
    </source>
</reference>
<proteinExistence type="predicted"/>
<organism evidence="1 2">
    <name type="scientific">Paenibacillus eucommiae</name>
    <dbReference type="NCBI Taxonomy" id="1355755"/>
    <lineage>
        <taxon>Bacteria</taxon>
        <taxon>Bacillati</taxon>
        <taxon>Bacillota</taxon>
        <taxon>Bacilli</taxon>
        <taxon>Bacillales</taxon>
        <taxon>Paenibacillaceae</taxon>
        <taxon>Paenibacillus</taxon>
    </lineage>
</organism>
<name>A0ABS4J6U6_9BACL</name>
<dbReference type="RefSeq" id="WP_209977314.1">
    <property type="nucleotide sequence ID" value="NZ_JAGGLB010000035.1"/>
</dbReference>
<protein>
    <submittedName>
        <fullName evidence="1">Uncharacterized protein</fullName>
    </submittedName>
</protein>